<dbReference type="InterPro" id="IPR041916">
    <property type="entry name" value="Anti_sigma_zinc_sf"/>
</dbReference>
<protein>
    <recommendedName>
        <fullName evidence="3">Putative zinc-finger domain-containing protein</fullName>
    </recommendedName>
</protein>
<name>I4ETC2_MODI5</name>
<evidence type="ECO:0000256" key="2">
    <source>
        <dbReference type="ARBA" id="ARBA00023163"/>
    </source>
</evidence>
<evidence type="ECO:0000313" key="5">
    <source>
        <dbReference type="Proteomes" id="UP000006461"/>
    </source>
</evidence>
<sequence length="199" mass="19369">MSIPESHLAQEAIAALVDGELSGGAAGRAAKHLGGCAQCRMAVAAQREAKAALQRDDDVAVPGDLLSRLKAIPFTADVPGSGGGLGGLSAGSDGLTLSGTGGSWAIPLAPTEPQRPDDTGGRWLRRGMTGALAGIGLGVAVLAVTLPGADVPGDDGPTGGAVAGAVRSTDSAERTDIVPPVVRTLTVGATTPLAPGGTP</sequence>
<gene>
    <name evidence="4" type="ordered locus">MODMU_1185</name>
</gene>
<dbReference type="OrthoDB" id="5186644at2"/>
<evidence type="ECO:0000313" key="4">
    <source>
        <dbReference type="EMBL" id="CCH86635.1"/>
    </source>
</evidence>
<evidence type="ECO:0000256" key="1">
    <source>
        <dbReference type="ARBA" id="ARBA00023015"/>
    </source>
</evidence>
<keyword evidence="1" id="KW-0805">Transcription regulation</keyword>
<keyword evidence="2" id="KW-0804">Transcription</keyword>
<dbReference type="Pfam" id="PF13490">
    <property type="entry name" value="zf-HC2"/>
    <property type="match status" value="1"/>
</dbReference>
<dbReference type="EMBL" id="FO203431">
    <property type="protein sequence ID" value="CCH86635.1"/>
    <property type="molecule type" value="Genomic_DNA"/>
</dbReference>
<dbReference type="Gene3D" id="1.10.10.1320">
    <property type="entry name" value="Anti-sigma factor, zinc-finger domain"/>
    <property type="match status" value="1"/>
</dbReference>
<dbReference type="OMA" id="CAAEAYS"/>
<keyword evidence="5" id="KW-1185">Reference proteome</keyword>
<proteinExistence type="predicted"/>
<dbReference type="InterPro" id="IPR027383">
    <property type="entry name" value="Znf_put"/>
</dbReference>
<dbReference type="KEGG" id="mmar:MODMU_1185"/>
<dbReference type="AlphaFoldDB" id="I4ETC2"/>
<reference evidence="4 5" key="1">
    <citation type="journal article" date="2012" name="J. Bacteriol.">
        <title>Genome Sequence of Radiation-Resistant Modestobacter marinus Strain BC501, a Representative Actinobacterium That Thrives on Calcareous Stone Surfaces.</title>
        <authorList>
            <person name="Normand P."/>
            <person name="Gury J."/>
            <person name="Pujic P."/>
            <person name="Chouaia B."/>
            <person name="Crotti E."/>
            <person name="Brusetti L."/>
            <person name="Daffonchio D."/>
            <person name="Vacherie B."/>
            <person name="Barbe V."/>
            <person name="Medigue C."/>
            <person name="Calteau A."/>
            <person name="Ghodhbane-Gtari F."/>
            <person name="Essoussi I."/>
            <person name="Nouioui I."/>
            <person name="Abbassi-Ghozzi I."/>
            <person name="Gtari M."/>
        </authorList>
    </citation>
    <scope>NUCLEOTIDE SEQUENCE [LARGE SCALE GENOMIC DNA]</scope>
    <source>
        <strain evidence="5">BC 501</strain>
    </source>
</reference>
<dbReference type="HOGENOM" id="CLU_1438516_0_0_11"/>
<dbReference type="Proteomes" id="UP000006461">
    <property type="component" value="Chromosome"/>
</dbReference>
<evidence type="ECO:0000259" key="3">
    <source>
        <dbReference type="Pfam" id="PF13490"/>
    </source>
</evidence>
<organism evidence="4 5">
    <name type="scientific">Modestobacter italicus (strain DSM 44449 / CECT 9708 / BC 501)</name>
    <dbReference type="NCBI Taxonomy" id="2732864"/>
    <lineage>
        <taxon>Bacteria</taxon>
        <taxon>Bacillati</taxon>
        <taxon>Actinomycetota</taxon>
        <taxon>Actinomycetes</taxon>
        <taxon>Geodermatophilales</taxon>
        <taxon>Geodermatophilaceae</taxon>
        <taxon>Modestobacter</taxon>
    </lineage>
</organism>
<accession>I4ETC2</accession>
<dbReference type="eggNOG" id="COG5662">
    <property type="taxonomic scope" value="Bacteria"/>
</dbReference>
<dbReference type="STRING" id="477641.MODMU_1185"/>
<feature type="domain" description="Putative zinc-finger" evidence="3">
    <location>
        <begin position="9"/>
        <end position="40"/>
    </location>
</feature>